<keyword evidence="2" id="KW-1185">Reference proteome</keyword>
<evidence type="ECO:0000313" key="2">
    <source>
        <dbReference type="Proteomes" id="UP000481037"/>
    </source>
</evidence>
<evidence type="ECO:0000313" key="1">
    <source>
        <dbReference type="EMBL" id="MRX08795.1"/>
    </source>
</evidence>
<proteinExistence type="predicted"/>
<dbReference type="Proteomes" id="UP000481037">
    <property type="component" value="Unassembled WGS sequence"/>
</dbReference>
<name>A0A6L5QGK1_9BURK</name>
<reference evidence="1 2" key="1">
    <citation type="submission" date="2019-11" db="EMBL/GenBank/DDBJ databases">
        <title>Novel species isolated from a subtropical stream in China.</title>
        <authorList>
            <person name="Lu H."/>
        </authorList>
    </citation>
    <scope>NUCLEOTIDE SEQUENCE [LARGE SCALE GENOMIC DNA]</scope>
    <source>
        <strain evidence="1 2">FT25W</strain>
    </source>
</reference>
<organism evidence="1 2">
    <name type="scientific">Duganella alba</name>
    <dbReference type="NCBI Taxonomy" id="2666081"/>
    <lineage>
        <taxon>Bacteria</taxon>
        <taxon>Pseudomonadati</taxon>
        <taxon>Pseudomonadota</taxon>
        <taxon>Betaproteobacteria</taxon>
        <taxon>Burkholderiales</taxon>
        <taxon>Oxalobacteraceae</taxon>
        <taxon>Telluria group</taxon>
        <taxon>Duganella</taxon>
    </lineage>
</organism>
<gene>
    <name evidence="1" type="ORF">GJ697_13200</name>
</gene>
<protein>
    <submittedName>
        <fullName evidence="1">Uncharacterized protein</fullName>
    </submittedName>
</protein>
<dbReference type="AlphaFoldDB" id="A0A6L5QGK1"/>
<sequence>MNYLELKSPHDGALLILEITDRFHDSVEFNVQVKTGNFSGSASSSTFMAVPLETWFQSMADDWAGWKDEKK</sequence>
<comment type="caution">
    <text evidence="1">The sequence shown here is derived from an EMBL/GenBank/DDBJ whole genome shotgun (WGS) entry which is preliminary data.</text>
</comment>
<dbReference type="RefSeq" id="WP_154368175.1">
    <property type="nucleotide sequence ID" value="NZ_WKJM01000009.1"/>
</dbReference>
<accession>A0A6L5QGK1</accession>
<dbReference type="EMBL" id="WKJM01000009">
    <property type="protein sequence ID" value="MRX08795.1"/>
    <property type="molecule type" value="Genomic_DNA"/>
</dbReference>